<evidence type="ECO:0000313" key="3">
    <source>
        <dbReference type="Proteomes" id="UP000033115"/>
    </source>
</evidence>
<accession>A0A0E3MB89</accession>
<gene>
    <name evidence="2" type="ORF">CSCA_4365</name>
</gene>
<dbReference type="HOGENOM" id="CLU_038557_2_0_9"/>
<dbReference type="Proteomes" id="UP000033115">
    <property type="component" value="Chromosome"/>
</dbReference>
<dbReference type="EMBL" id="CP009933">
    <property type="protein sequence ID" value="AKA71490.1"/>
    <property type="molecule type" value="Genomic_DNA"/>
</dbReference>
<evidence type="ECO:0000259" key="1">
    <source>
        <dbReference type="Pfam" id="PF03235"/>
    </source>
</evidence>
<reference evidence="2 3" key="1">
    <citation type="journal article" date="2015" name="J. Biotechnol.">
        <title>Complete genome sequence of a malodorant-producing acetogen, Clostridium scatologenes ATCC 25775(T).</title>
        <authorList>
            <person name="Zhu Z."/>
            <person name="Guo T."/>
            <person name="Zheng H."/>
            <person name="Song T."/>
            <person name="Ouyang P."/>
            <person name="Xie J."/>
        </authorList>
    </citation>
    <scope>NUCLEOTIDE SEQUENCE [LARGE SCALE GENOMIC DNA]</scope>
    <source>
        <strain evidence="2 3">ATCC 25775</strain>
    </source>
</reference>
<dbReference type="RefSeq" id="WP_029163436.1">
    <property type="nucleotide sequence ID" value="NZ_CP009933.1"/>
</dbReference>
<organism evidence="2 3">
    <name type="scientific">Clostridium scatologenes</name>
    <dbReference type="NCBI Taxonomy" id="1548"/>
    <lineage>
        <taxon>Bacteria</taxon>
        <taxon>Bacillati</taxon>
        <taxon>Bacillota</taxon>
        <taxon>Clostridia</taxon>
        <taxon>Eubacteriales</taxon>
        <taxon>Clostridiaceae</taxon>
        <taxon>Clostridium</taxon>
    </lineage>
</organism>
<dbReference type="PANTHER" id="PTHR39639">
    <property type="entry name" value="CHROMOSOME 16, WHOLE GENOME SHOTGUN SEQUENCE"/>
    <property type="match status" value="1"/>
</dbReference>
<dbReference type="PANTHER" id="PTHR39639:SF1">
    <property type="entry name" value="DUF262 DOMAIN-CONTAINING PROTEIN"/>
    <property type="match status" value="1"/>
</dbReference>
<sequence>MEEYKDLRSELLAKRGEIYANQLTMSVGEVMNLYESKEINLEPAFQRLFRWNTQQETNFVESILLGYPIPAIFVLQREDGIWDVIDGVQRLSTICHFSGILRDIEKGEERMAPLKLESAKILTKLQGKYFMSENSNECLDTSTRIDFKRSTFPVIVLKHGSEKNSKYELFKRLNTGGSHLSPQEIRNALILMYNENVYNKMDNFCKDENFKTLLSLSDNKLELRMDMDILTRFIVMRNYENIENVQNTIEINEFLDDAINEIISKETYDIDNDLYVFSELISFLQSNIDEEYGFKVYSETGGKFKGAFNWFIFETVIWGLTVINNISVVNSKKDEIINKIKKLKGTGQYQQSKSLSNLKVIQRLKEAKIEAEEVFNLNA</sequence>
<dbReference type="KEGG" id="csq:CSCA_4365"/>
<proteinExistence type="predicted"/>
<evidence type="ECO:0000313" key="2">
    <source>
        <dbReference type="EMBL" id="AKA71490.1"/>
    </source>
</evidence>
<name>A0A0E3MB89_CLOSL</name>
<dbReference type="InterPro" id="IPR004919">
    <property type="entry name" value="GmrSD_N"/>
</dbReference>
<feature type="domain" description="GmrSD restriction endonucleases N-terminal" evidence="1">
    <location>
        <begin position="32"/>
        <end position="190"/>
    </location>
</feature>
<dbReference type="AlphaFoldDB" id="A0A0E3MB89"/>
<protein>
    <recommendedName>
        <fullName evidence="1">GmrSD restriction endonucleases N-terminal domain-containing protein</fullName>
    </recommendedName>
</protein>
<dbReference type="STRING" id="1548.CSCA_4365"/>
<dbReference type="Pfam" id="PF03235">
    <property type="entry name" value="GmrSD_N"/>
    <property type="match status" value="1"/>
</dbReference>
<keyword evidence="3" id="KW-1185">Reference proteome</keyword>